<name>A0AAV9P8B8_9PEZI</name>
<feature type="region of interest" description="Disordered" evidence="1">
    <location>
        <begin position="1"/>
        <end position="117"/>
    </location>
</feature>
<organism evidence="2 3">
    <name type="scientific">Saxophila tyrrhenica</name>
    <dbReference type="NCBI Taxonomy" id="1690608"/>
    <lineage>
        <taxon>Eukaryota</taxon>
        <taxon>Fungi</taxon>
        <taxon>Dikarya</taxon>
        <taxon>Ascomycota</taxon>
        <taxon>Pezizomycotina</taxon>
        <taxon>Dothideomycetes</taxon>
        <taxon>Dothideomycetidae</taxon>
        <taxon>Mycosphaerellales</taxon>
        <taxon>Extremaceae</taxon>
        <taxon>Saxophila</taxon>
    </lineage>
</organism>
<comment type="caution">
    <text evidence="2">The sequence shown here is derived from an EMBL/GenBank/DDBJ whole genome shotgun (WGS) entry which is preliminary data.</text>
</comment>
<gene>
    <name evidence="2" type="ORF">LTR77_007274</name>
</gene>
<evidence type="ECO:0000256" key="1">
    <source>
        <dbReference type="SAM" id="MobiDB-lite"/>
    </source>
</evidence>
<feature type="compositionally biased region" description="Basic and acidic residues" evidence="1">
    <location>
        <begin position="1"/>
        <end position="10"/>
    </location>
</feature>
<dbReference type="GeneID" id="89928610"/>
<feature type="compositionally biased region" description="Basic residues" evidence="1">
    <location>
        <begin position="30"/>
        <end position="40"/>
    </location>
</feature>
<keyword evidence="3" id="KW-1185">Reference proteome</keyword>
<protein>
    <submittedName>
        <fullName evidence="2">Uncharacterized protein</fullName>
    </submittedName>
</protein>
<evidence type="ECO:0000313" key="2">
    <source>
        <dbReference type="EMBL" id="KAK5167575.1"/>
    </source>
</evidence>
<accession>A0AAV9P8B8</accession>
<dbReference type="InterPro" id="IPR038886">
    <property type="entry name" value="E3_SLX5/Rfp1"/>
</dbReference>
<dbReference type="PANTHER" id="PTHR28042">
    <property type="entry name" value="E3 UBIQUITIN-PROTEIN LIGASE COMPLEX SLX5-SLX8 SUBUNIT SLX5"/>
    <property type="match status" value="1"/>
</dbReference>
<dbReference type="GO" id="GO:0033768">
    <property type="term" value="C:SUMO-targeted ubiquitin ligase complex"/>
    <property type="evidence" value="ECO:0007669"/>
    <property type="project" value="TreeGrafter"/>
</dbReference>
<dbReference type="GO" id="GO:0004842">
    <property type="term" value="F:ubiquitin-protein transferase activity"/>
    <property type="evidence" value="ECO:0007669"/>
    <property type="project" value="TreeGrafter"/>
</dbReference>
<feature type="compositionally biased region" description="Basic and acidic residues" evidence="1">
    <location>
        <begin position="54"/>
        <end position="72"/>
    </location>
</feature>
<reference evidence="2 3" key="1">
    <citation type="submission" date="2023-08" db="EMBL/GenBank/DDBJ databases">
        <title>Black Yeasts Isolated from many extreme environments.</title>
        <authorList>
            <person name="Coleine C."/>
            <person name="Stajich J.E."/>
            <person name="Selbmann L."/>
        </authorList>
    </citation>
    <scope>NUCLEOTIDE SEQUENCE [LARGE SCALE GENOMIC DNA]</scope>
    <source>
        <strain evidence="2 3">CCFEE 5935</strain>
    </source>
</reference>
<feature type="compositionally biased region" description="Pro residues" evidence="1">
    <location>
        <begin position="370"/>
        <end position="380"/>
    </location>
</feature>
<dbReference type="EMBL" id="JAVRRT010000011">
    <property type="protein sequence ID" value="KAK5167575.1"/>
    <property type="molecule type" value="Genomic_DNA"/>
</dbReference>
<dbReference type="Proteomes" id="UP001337655">
    <property type="component" value="Unassembled WGS sequence"/>
</dbReference>
<feature type="region of interest" description="Disordered" evidence="1">
    <location>
        <begin position="157"/>
        <end position="229"/>
    </location>
</feature>
<sequence length="489" mass="52943">MSASVEDHTRPLNSLFEDFDDHYANEEHAARRRRVGRASRRPTPGEGRYAGDGYDFRRPVMSERGMDERREAAVNSSGPAAVIDLTDDDNTQDPQRSEAAAPAPAVTAGSSSRANGWPRFDRNVINYIDEPDHETSELPGANYLALPGQAAVYSRRPQFSGLRRPARPPSPPTDMDDVEFVEERTTSRPRSVASRQPTPFAGFGRGPRSITPYPTGTSGNSDQPIDLTEDNDDDVVLLNARQRDGVGANNAHPVAPGRDFGHFGNIANLLREGGAHAGSRLIQRLHGFMDFGDRMAGEQAEAQFVHNHAPRREAPPQPRAHRAQHRTVNGNAPVGNAGAFMAGAFQMQLGGMMDYNMTGFDMGIQGGNRPPTPKYSPPPAAESGFTRSPGEEDVVVCPNCGDELAVAAPSRSKEEREVKQEIWVIKSCGHAYCGECARISGKSAASKKGKGKAPATNLGFEAKAQPFRNCVVDGCSKPAVKASWVKVYE</sequence>
<feature type="region of interest" description="Disordered" evidence="1">
    <location>
        <begin position="366"/>
        <end position="388"/>
    </location>
</feature>
<dbReference type="RefSeq" id="XP_064657281.1">
    <property type="nucleotide sequence ID" value="XM_064804511.1"/>
</dbReference>
<feature type="compositionally biased region" description="Polar residues" evidence="1">
    <location>
        <begin position="212"/>
        <end position="223"/>
    </location>
</feature>
<dbReference type="PANTHER" id="PTHR28042:SF1">
    <property type="entry name" value="E3 UBIQUITIN-PROTEIN LIGASE COMPLEX SLX5-SLX8 SUBUNIT SLX5"/>
    <property type="match status" value="1"/>
</dbReference>
<proteinExistence type="predicted"/>
<dbReference type="AlphaFoldDB" id="A0AAV9P8B8"/>
<evidence type="ECO:0000313" key="3">
    <source>
        <dbReference type="Proteomes" id="UP001337655"/>
    </source>
</evidence>